<feature type="region of interest" description="Disordered" evidence="5">
    <location>
        <begin position="153"/>
        <end position="214"/>
    </location>
</feature>
<dbReference type="Proteomes" id="UP000194236">
    <property type="component" value="Unassembled WGS sequence"/>
</dbReference>
<keyword evidence="7" id="KW-1185">Reference proteome</keyword>
<evidence type="ECO:0000256" key="4">
    <source>
        <dbReference type="ARBA" id="ARBA00023242"/>
    </source>
</evidence>
<feature type="non-terminal residue" evidence="6">
    <location>
        <position position="1"/>
    </location>
</feature>
<organism evidence="6 7">
    <name type="scientific">Euroglyphus maynei</name>
    <name type="common">Mayne's house dust mite</name>
    <dbReference type="NCBI Taxonomy" id="6958"/>
    <lineage>
        <taxon>Eukaryota</taxon>
        <taxon>Metazoa</taxon>
        <taxon>Ecdysozoa</taxon>
        <taxon>Arthropoda</taxon>
        <taxon>Chelicerata</taxon>
        <taxon>Arachnida</taxon>
        <taxon>Acari</taxon>
        <taxon>Acariformes</taxon>
        <taxon>Sarcoptiformes</taxon>
        <taxon>Astigmata</taxon>
        <taxon>Psoroptidia</taxon>
        <taxon>Analgoidea</taxon>
        <taxon>Pyroglyphidae</taxon>
        <taxon>Pyroglyphinae</taxon>
        <taxon>Euroglyphus</taxon>
    </lineage>
</organism>
<feature type="region of interest" description="Disordered" evidence="5">
    <location>
        <begin position="105"/>
        <end position="137"/>
    </location>
</feature>
<keyword evidence="3" id="KW-0804">Transcription</keyword>
<evidence type="ECO:0000256" key="3">
    <source>
        <dbReference type="ARBA" id="ARBA00023163"/>
    </source>
</evidence>
<dbReference type="GO" id="GO:0005634">
    <property type="term" value="C:nucleus"/>
    <property type="evidence" value="ECO:0007669"/>
    <property type="project" value="UniProtKB-SubCell"/>
</dbReference>
<evidence type="ECO:0000313" key="7">
    <source>
        <dbReference type="Proteomes" id="UP000194236"/>
    </source>
</evidence>
<keyword evidence="4" id="KW-0539">Nucleus</keyword>
<feature type="non-terminal residue" evidence="6">
    <location>
        <position position="214"/>
    </location>
</feature>
<evidence type="ECO:0000256" key="2">
    <source>
        <dbReference type="ARBA" id="ARBA00023015"/>
    </source>
</evidence>
<protein>
    <submittedName>
        <fullName evidence="6">Grunge-like protein</fullName>
    </submittedName>
</protein>
<dbReference type="PANTHER" id="PTHR13859:SF11">
    <property type="entry name" value="GRUNGE, ISOFORM J"/>
    <property type="match status" value="1"/>
</dbReference>
<feature type="region of interest" description="Disordered" evidence="5">
    <location>
        <begin position="16"/>
        <end position="90"/>
    </location>
</feature>
<evidence type="ECO:0000313" key="6">
    <source>
        <dbReference type="EMBL" id="OTF75953.1"/>
    </source>
</evidence>
<proteinExistence type="predicted"/>
<dbReference type="EMBL" id="MUJZ01039609">
    <property type="protein sequence ID" value="OTF75953.1"/>
    <property type="molecule type" value="Genomic_DNA"/>
</dbReference>
<dbReference type="PANTHER" id="PTHR13859">
    <property type="entry name" value="ATROPHIN-RELATED"/>
    <property type="match status" value="1"/>
</dbReference>
<comment type="caution">
    <text evidence="6">The sequence shown here is derived from an EMBL/GenBank/DDBJ whole genome shotgun (WGS) entry which is preliminary data.</text>
</comment>
<comment type="subcellular location">
    <subcellularLocation>
        <location evidence="1">Nucleus</location>
    </subcellularLocation>
</comment>
<accession>A0A1Y3B7T8</accession>
<dbReference type="AlphaFoldDB" id="A0A1Y3B7T8"/>
<reference evidence="6 7" key="1">
    <citation type="submission" date="2017-03" db="EMBL/GenBank/DDBJ databases">
        <title>Genome Survey of Euroglyphus maynei.</title>
        <authorList>
            <person name="Arlian L.G."/>
            <person name="Morgan M.S."/>
            <person name="Rider S.D."/>
        </authorList>
    </citation>
    <scope>NUCLEOTIDE SEQUENCE [LARGE SCALE GENOMIC DNA]</scope>
    <source>
        <strain evidence="6">Arlian Lab</strain>
        <tissue evidence="6">Whole body</tissue>
    </source>
</reference>
<dbReference type="GO" id="GO:0003714">
    <property type="term" value="F:transcription corepressor activity"/>
    <property type="evidence" value="ECO:0007669"/>
    <property type="project" value="TreeGrafter"/>
</dbReference>
<feature type="compositionally biased region" description="Basic and acidic residues" evidence="5">
    <location>
        <begin position="27"/>
        <end position="60"/>
    </location>
</feature>
<feature type="compositionally biased region" description="Basic and acidic residues" evidence="5">
    <location>
        <begin position="153"/>
        <end position="170"/>
    </location>
</feature>
<evidence type="ECO:0000256" key="5">
    <source>
        <dbReference type="SAM" id="MobiDB-lite"/>
    </source>
</evidence>
<gene>
    <name evidence="6" type="ORF">BLA29_010308</name>
</gene>
<evidence type="ECO:0000256" key="1">
    <source>
        <dbReference type="ARBA" id="ARBA00004123"/>
    </source>
</evidence>
<keyword evidence="2" id="KW-0805">Transcription regulation</keyword>
<name>A0A1Y3B7T8_EURMA</name>
<sequence length="214" mass="24121">FLRHWNRGEYNSCARTDLTFKPAPESHLSRRREERARKAAEKEREEHKKSSEKSAAEMKSNHGSNQPSMAAGDNAHLSSMGGRRTPRNFDTPALRQLNEYARPHTAYSPFSHPSLGHPMNPNLPLSLHSSAGGPSGQIDQMALQMLLKERMEAEEKQKMMEKQKEMEQMKSRSQSQTQQHNPPPPPMPSTSSAAGSLFDPHLLDMQRRLAQSTA</sequence>
<dbReference type="OrthoDB" id="6147534at2759"/>